<protein>
    <submittedName>
        <fullName evidence="3">MobF family relaxase</fullName>
    </submittedName>
</protein>
<evidence type="ECO:0000313" key="3">
    <source>
        <dbReference type="EMBL" id="GAA0638061.1"/>
    </source>
</evidence>
<organism evidence="3 4">
    <name type="scientific">Sporichthya brevicatena</name>
    <dbReference type="NCBI Taxonomy" id="171442"/>
    <lineage>
        <taxon>Bacteria</taxon>
        <taxon>Bacillati</taxon>
        <taxon>Actinomycetota</taxon>
        <taxon>Actinomycetes</taxon>
        <taxon>Sporichthyales</taxon>
        <taxon>Sporichthyaceae</taxon>
        <taxon>Sporichthya</taxon>
    </lineage>
</organism>
<comment type="caution">
    <text evidence="3">The sequence shown here is derived from an EMBL/GenBank/DDBJ whole genome shotgun (WGS) entry which is preliminary data.</text>
</comment>
<dbReference type="RefSeq" id="WP_344609641.1">
    <property type="nucleotide sequence ID" value="NZ_BAAAHE010000056.1"/>
</dbReference>
<feature type="region of interest" description="Disordered" evidence="1">
    <location>
        <begin position="871"/>
        <end position="891"/>
    </location>
</feature>
<dbReference type="Pfam" id="PF13604">
    <property type="entry name" value="AAA_30"/>
    <property type="match status" value="1"/>
</dbReference>
<dbReference type="CDD" id="cd18809">
    <property type="entry name" value="SF1_C_RecD"/>
    <property type="match status" value="1"/>
</dbReference>
<evidence type="ECO:0000256" key="1">
    <source>
        <dbReference type="SAM" id="MobiDB-lite"/>
    </source>
</evidence>
<reference evidence="3 4" key="1">
    <citation type="journal article" date="2019" name="Int. J. Syst. Evol. Microbiol.">
        <title>The Global Catalogue of Microorganisms (GCM) 10K type strain sequencing project: providing services to taxonomists for standard genome sequencing and annotation.</title>
        <authorList>
            <consortium name="The Broad Institute Genomics Platform"/>
            <consortium name="The Broad Institute Genome Sequencing Center for Infectious Disease"/>
            <person name="Wu L."/>
            <person name="Ma J."/>
        </authorList>
    </citation>
    <scope>NUCLEOTIDE SEQUENCE [LARGE SCALE GENOMIC DNA]</scope>
    <source>
        <strain evidence="3 4">JCM 10671</strain>
    </source>
</reference>
<gene>
    <name evidence="3" type="primary">mobF_2</name>
    <name evidence="3" type="ORF">GCM10009547_48060</name>
</gene>
<dbReference type="EMBL" id="BAAAHE010000056">
    <property type="protein sequence ID" value="GAA0638061.1"/>
    <property type="molecule type" value="Genomic_DNA"/>
</dbReference>
<keyword evidence="4" id="KW-1185">Reference proteome</keyword>
<evidence type="ECO:0000259" key="2">
    <source>
        <dbReference type="Pfam" id="PF08751"/>
    </source>
</evidence>
<dbReference type="Proteomes" id="UP001500957">
    <property type="component" value="Unassembled WGS sequence"/>
</dbReference>
<proteinExistence type="predicted"/>
<dbReference type="Gene3D" id="3.40.50.300">
    <property type="entry name" value="P-loop containing nucleotide triphosphate hydrolases"/>
    <property type="match status" value="2"/>
</dbReference>
<dbReference type="Gene3D" id="2.30.30.940">
    <property type="match status" value="1"/>
</dbReference>
<feature type="domain" description="TrwC relaxase" evidence="2">
    <location>
        <begin position="13"/>
        <end position="303"/>
    </location>
</feature>
<sequence>MLSSAKIGTSSWRYYTAGVACAATDYYIGTGEAPGRWSGRGLGELGLTAGATVAEAELEALFGRALHPVTGARLGRAWRADGVTGFDLTFSAPKSVSSLWALADPDMASEVRAAHRAAVETAMSYLDLHASWSRSGTDGVDQVGTAGLVASSFEHRTSRCGDPQLHTHTLVVNKVRCTDGRWRTLDATELYHHKKSAGTIYQAALRSELHARLSVVFAEPNAHGQAEIAGIPAALMKLWSKRTAQIEPEAAAKIAEYENSFHRSLTGAERAAVTKTAVLTTRPGKSYPDPGSLHTRWVAEARRAGHDPAAVVADVRAAADRRARDAGPGSDAGTAAAAVMAAAETRSTFSRADVVAQVAARLPVDARGAAAVLRTVEALTDQGLGLDDAVAVGRQPHGVTARASDARWAGAQVLAAEARVLSLAERGRAGGYGQARIGAAMAALGDAGLSAGTAGGFVDGLDGGQWSAAFKLTTGGDFLSVLTAPAGAGKTSTLGAATRAWQACGYRVIGLAPSARAAAELAAATGGVADTLAKWRLEHERLGLLLPEQRARTVLDARTVVVVDEASMASTLDLDALITAAARRAAKVVLVGDPAQIGVVNGPGGMLAALAAAGHGHELGTVHRFTHEWEAGASLALRAGDPQSLTEYQNQERLHACPDGDAAIAAIHSRWAGERAQGREVLMMARTRADVDALNLRARNTAMAAGEVHGPVVRIGERDWQSGDLLRTRRNDRTLITADETADRYVRNGDRWRVFGVEDFGLRVEHIQRGDRVFLPAAYVAVHAEYGWASTITAAQGATVDVGLVLVRPGIDREHLYVALTRGRAANHAYITPDAVTGPAPAEDHHGLPSVKGWARSSLQHQAHEVLSDALTRTGAQDTAHTVRERARDHVLREQRRLAEEAASGATEMVAAPTGHTALAALLAQAEARRSELARSALENRRAEDAARAELARTPGWRRGRRKILTDAISSRQDASNEVFRDRAQLDREIYDLSRQVQRDTRDREYDGNRRDLRAARPRADPIEGYLAPAKSEQWRDGVIAAAGHDTTAVLRRIRERQQSNALSVRRSSAALDFRELGRDDTPGIGR</sequence>
<dbReference type="InterPro" id="IPR027417">
    <property type="entry name" value="P-loop_NTPase"/>
</dbReference>
<dbReference type="InterPro" id="IPR014862">
    <property type="entry name" value="TrwC"/>
</dbReference>
<name>A0ABN1HCF6_9ACTN</name>
<dbReference type="NCBIfam" id="NF041492">
    <property type="entry name" value="MobF"/>
    <property type="match status" value="1"/>
</dbReference>
<accession>A0ABN1HCF6</accession>
<dbReference type="Pfam" id="PF08751">
    <property type="entry name" value="TrwC"/>
    <property type="match status" value="1"/>
</dbReference>
<evidence type="ECO:0000313" key="4">
    <source>
        <dbReference type="Proteomes" id="UP001500957"/>
    </source>
</evidence>
<dbReference type="SUPFAM" id="SSF55464">
    <property type="entry name" value="Origin of replication-binding domain, RBD-like"/>
    <property type="match status" value="1"/>
</dbReference>
<dbReference type="SUPFAM" id="SSF52540">
    <property type="entry name" value="P-loop containing nucleoside triphosphate hydrolases"/>
    <property type="match status" value="2"/>
</dbReference>
<feature type="compositionally biased region" description="Basic and acidic residues" evidence="1">
    <location>
        <begin position="881"/>
        <end position="891"/>
    </location>
</feature>